<accession>E6ZZU1</accession>
<reference evidence="1 2" key="1">
    <citation type="journal article" date="2010" name="Science">
        <title>Pathogenicity determinants in smut fungi revealed by genome comparison.</title>
        <authorList>
            <person name="Schirawski J."/>
            <person name="Mannhaupt G."/>
            <person name="Muench K."/>
            <person name="Brefort T."/>
            <person name="Schipper K."/>
            <person name="Doehlemann G."/>
            <person name="Di Stasio M."/>
            <person name="Roessel N."/>
            <person name="Mendoza-Mendoza A."/>
            <person name="Pester D."/>
            <person name="Mueller O."/>
            <person name="Winterberg B."/>
            <person name="Meyer E."/>
            <person name="Ghareeb H."/>
            <person name="Wollenberg T."/>
            <person name="Muensterkoetter M."/>
            <person name="Wong P."/>
            <person name="Walter M."/>
            <person name="Stukenbrock E."/>
            <person name="Gueldener U."/>
            <person name="Kahmann R."/>
        </authorList>
    </citation>
    <scope>NUCLEOTIDE SEQUENCE [LARGE SCALE GENOMIC DNA]</scope>
    <source>
        <strain evidence="2">SRZ2</strain>
    </source>
</reference>
<dbReference type="Gene3D" id="3.60.20.40">
    <property type="match status" value="1"/>
</dbReference>
<dbReference type="PANTHER" id="PTHR43881:SF1">
    <property type="entry name" value="GAMMA-GLUTAMYLTRANSPEPTIDASE (AFU_ORTHOLOGUE AFUA_4G13580)"/>
    <property type="match status" value="1"/>
</dbReference>
<dbReference type="PANTHER" id="PTHR43881">
    <property type="entry name" value="GAMMA-GLUTAMYLTRANSPEPTIDASE (AFU_ORTHOLOGUE AFUA_4G13580)"/>
    <property type="match status" value="1"/>
</dbReference>
<keyword evidence="2" id="KW-1185">Reference proteome</keyword>
<dbReference type="PRINTS" id="PR01210">
    <property type="entry name" value="GGTRANSPTASE"/>
</dbReference>
<dbReference type="VEuPathDB" id="FungiDB:sr10797"/>
<dbReference type="OrthoDB" id="2015213at2759"/>
<protein>
    <submittedName>
        <fullName evidence="1">Related to lincomycin-condensing protein lmbA</fullName>
    </submittedName>
</protein>
<dbReference type="eggNOG" id="KOG2410">
    <property type="taxonomic scope" value="Eukaryota"/>
</dbReference>
<sequence length="592" mass="63454">MPATRTPFDWSVTDPHHKTEYMRFASRRSTVLSTKGVVASSQPLASSAGIEILNAGGNAADAAVAVAAALNVTEPCNTGIGGDAFCLFYDAEKRAVRAFNGSGRAPQAMTLDVLRSKGVDGIEIPGNSIHSVTVPGAAAAWVDTVEKLGSGKLSMHDILAPAIRLAEQGYPVHESTAYLWARSETLIRNASPSADEMLFEGRAPRTGELVRMPTLARTFRELATKGKDGFYTGRVAEAIVELVQLQGGVLQLDDLKHHLECGTEEVMPIQYTYNHPATAGDLPGKEGVTMYECPPNGQGLTTLVALGILDELQNQGKVGDLAQVEHNSVEYLHALIEALRLAFADTRYHVSDPAHAEHDVAALLLDRAYLAERAKQFDATRASVDLERGSPASTCDTVYFSVTDQHGNACSFINSNYTGFGTGAVPRGCGFTLQNRGAGFTLSDGHPNCIAPRKRPYHTIIPAMALRGDELFLSFGVMGGFMQPQGQVQVLLNLLHHGFSVQDALDAPRFCIGAGMAGPEGATSEVYFEHGVKQETVDALERMGHKVKVVEGWSRFQFGRGQVIQKVINAQGKLVWAAGSDPRADGQAIAQV</sequence>
<gene>
    <name evidence="1" type="ORF">sr10797</name>
</gene>
<evidence type="ECO:0000313" key="2">
    <source>
        <dbReference type="Proteomes" id="UP000008867"/>
    </source>
</evidence>
<dbReference type="InterPro" id="IPR043138">
    <property type="entry name" value="GGT_lsub"/>
</dbReference>
<evidence type="ECO:0000313" key="1">
    <source>
        <dbReference type="EMBL" id="CBQ72771.1"/>
    </source>
</evidence>
<dbReference type="Proteomes" id="UP000008867">
    <property type="component" value="Chromosome 5"/>
</dbReference>
<dbReference type="EMBL" id="FQ311470">
    <property type="protein sequence ID" value="CBQ72771.1"/>
    <property type="molecule type" value="Genomic_DNA"/>
</dbReference>
<dbReference type="MEROPS" id="T03.025"/>
<organism evidence="1 2">
    <name type="scientific">Sporisorium reilianum (strain SRZ2)</name>
    <name type="common">Maize head smut fungus</name>
    <dbReference type="NCBI Taxonomy" id="999809"/>
    <lineage>
        <taxon>Eukaryota</taxon>
        <taxon>Fungi</taxon>
        <taxon>Dikarya</taxon>
        <taxon>Basidiomycota</taxon>
        <taxon>Ustilaginomycotina</taxon>
        <taxon>Ustilaginomycetes</taxon>
        <taxon>Ustilaginales</taxon>
        <taxon>Ustilaginaceae</taxon>
        <taxon>Sporisorium</taxon>
    </lineage>
</organism>
<dbReference type="InterPro" id="IPR043137">
    <property type="entry name" value="GGT_ssub_C"/>
</dbReference>
<proteinExistence type="predicted"/>
<dbReference type="InterPro" id="IPR029055">
    <property type="entry name" value="Ntn_hydrolases_N"/>
</dbReference>
<dbReference type="InterPro" id="IPR052896">
    <property type="entry name" value="GGT-like_enzyme"/>
</dbReference>
<dbReference type="SUPFAM" id="SSF56235">
    <property type="entry name" value="N-terminal nucleophile aminohydrolases (Ntn hydrolases)"/>
    <property type="match status" value="1"/>
</dbReference>
<name>E6ZZU1_SPORE</name>
<dbReference type="HOGENOM" id="CLU_014813_3_1_1"/>
<dbReference type="Pfam" id="PF01019">
    <property type="entry name" value="G_glu_transpept"/>
    <property type="match status" value="1"/>
</dbReference>
<dbReference type="AlphaFoldDB" id="E6ZZU1"/>
<dbReference type="Gene3D" id="1.10.246.130">
    <property type="match status" value="1"/>
</dbReference>